<protein>
    <submittedName>
        <fullName evidence="1">Acclimation of photosynthesis to environment</fullName>
    </submittedName>
</protein>
<dbReference type="Proteomes" id="UP000829398">
    <property type="component" value="Chromosome 6"/>
</dbReference>
<proteinExistence type="predicted"/>
<keyword evidence="2" id="KW-1185">Reference proteome</keyword>
<organism evidence="1 2">
    <name type="scientific">Citrus sinensis</name>
    <name type="common">Sweet orange</name>
    <name type="synonym">Citrus aurantium var. sinensis</name>
    <dbReference type="NCBI Taxonomy" id="2711"/>
    <lineage>
        <taxon>Eukaryota</taxon>
        <taxon>Viridiplantae</taxon>
        <taxon>Streptophyta</taxon>
        <taxon>Embryophyta</taxon>
        <taxon>Tracheophyta</taxon>
        <taxon>Spermatophyta</taxon>
        <taxon>Magnoliopsida</taxon>
        <taxon>eudicotyledons</taxon>
        <taxon>Gunneridae</taxon>
        <taxon>Pentapetalae</taxon>
        <taxon>rosids</taxon>
        <taxon>malvids</taxon>
        <taxon>Sapindales</taxon>
        <taxon>Rutaceae</taxon>
        <taxon>Aurantioideae</taxon>
        <taxon>Citrus</taxon>
    </lineage>
</organism>
<name>A0ACB8K4U7_CITSI</name>
<sequence>MQTLTLTRATNLFSQHQDDRYLGLSNHRLCFLSVHPASPPPLLASKRHRLKLAFVAKAADSTQPSSATTSADKTLVPDDEFTLAKVSFGVIGLGLGISLLSYGFGAYFSIFPGSEWSALMLTYGFPLAVIGMALKYAELKPVPCLTYSDAQSLRETCATPILKQVRNDVIRFRYGDEQHLDEALKRIFQYGLGGGIPRRSAPVLQMIREEVTEDGKYCLVLVFEAKALKLSDFEKRQAKFTSFFGPGITAAVGCLSHQDLVRQATWCDRQPVAPTLGATGNLSHQLLLGSCKIHRNVEIGEIAMKNLVQLEAASAGDYVLLATIYACTKDEEGVARTRKLIKSNGIKTTPSWSWIEIGNQVHKFVVDDKSHPDTDVIYRKLEEIMHRAKFIGYTKDESLLAVSGSSSEDFLEKSSAYHSEKLAIAFGLATTPDGTSLRIVKNLRVCRDCHSFTKFVSRAYSRDLIVRDRVRYHHFRDGLCSCGDYW</sequence>
<evidence type="ECO:0000313" key="2">
    <source>
        <dbReference type="Proteomes" id="UP000829398"/>
    </source>
</evidence>
<comment type="caution">
    <text evidence="1">The sequence shown here is derived from an EMBL/GenBank/DDBJ whole genome shotgun (WGS) entry which is preliminary data.</text>
</comment>
<evidence type="ECO:0000313" key="1">
    <source>
        <dbReference type="EMBL" id="KAH9739427.1"/>
    </source>
</evidence>
<gene>
    <name evidence="1" type="ORF">KPL71_019126</name>
</gene>
<dbReference type="EMBL" id="CM039175">
    <property type="protein sequence ID" value="KAH9739427.1"/>
    <property type="molecule type" value="Genomic_DNA"/>
</dbReference>
<accession>A0ACB8K4U7</accession>
<reference evidence="2" key="1">
    <citation type="journal article" date="2023" name="Hortic. Res.">
        <title>A chromosome-level phased genome enabling allele-level studies in sweet orange: a case study on citrus Huanglongbing tolerance.</title>
        <authorList>
            <person name="Wu B."/>
            <person name="Yu Q."/>
            <person name="Deng Z."/>
            <person name="Duan Y."/>
            <person name="Luo F."/>
            <person name="Gmitter F. Jr."/>
        </authorList>
    </citation>
    <scope>NUCLEOTIDE SEQUENCE [LARGE SCALE GENOMIC DNA]</scope>
    <source>
        <strain evidence="2">cv. Valencia</strain>
    </source>
</reference>